<dbReference type="WBParaSite" id="ACAC_0000684601-mRNA-1">
    <property type="protein sequence ID" value="ACAC_0000684601-mRNA-1"/>
    <property type="gene ID" value="ACAC_0000684601"/>
</dbReference>
<dbReference type="Proteomes" id="UP000035642">
    <property type="component" value="Unassembled WGS sequence"/>
</dbReference>
<sequence length="84" mass="9609">MPNVVRTNAHGIAFAEMTKVSNRCRQSPIADALQPYFPKKRKTFVCGKILDVATIPHRIARWHSLRSQLGRYLIAFEPLTFVLD</sequence>
<dbReference type="AlphaFoldDB" id="A0A158P8A0"/>
<name>A0A158P8A0_ANGCA</name>
<accession>A0A158P8A0</accession>
<proteinExistence type="predicted"/>
<evidence type="ECO:0000313" key="1">
    <source>
        <dbReference type="Proteomes" id="UP000035642"/>
    </source>
</evidence>
<organism evidence="1 2">
    <name type="scientific">Angiostrongylus cantonensis</name>
    <name type="common">Rat lungworm</name>
    <dbReference type="NCBI Taxonomy" id="6313"/>
    <lineage>
        <taxon>Eukaryota</taxon>
        <taxon>Metazoa</taxon>
        <taxon>Ecdysozoa</taxon>
        <taxon>Nematoda</taxon>
        <taxon>Chromadorea</taxon>
        <taxon>Rhabditida</taxon>
        <taxon>Rhabditina</taxon>
        <taxon>Rhabditomorpha</taxon>
        <taxon>Strongyloidea</taxon>
        <taxon>Metastrongylidae</taxon>
        <taxon>Angiostrongylus</taxon>
    </lineage>
</organism>
<protein>
    <submittedName>
        <fullName evidence="2">Uncharacterized protein</fullName>
    </submittedName>
</protein>
<evidence type="ECO:0000313" key="2">
    <source>
        <dbReference type="WBParaSite" id="ACAC_0000684601-mRNA-1"/>
    </source>
</evidence>
<reference evidence="1" key="1">
    <citation type="submission" date="2012-09" db="EMBL/GenBank/DDBJ databases">
        <authorList>
            <person name="Martin A.A."/>
        </authorList>
    </citation>
    <scope>NUCLEOTIDE SEQUENCE</scope>
</reference>
<dbReference type="STRING" id="6313.A0A158P8A0"/>
<keyword evidence="1" id="KW-1185">Reference proteome</keyword>
<reference evidence="2" key="2">
    <citation type="submission" date="2016-04" db="UniProtKB">
        <authorList>
            <consortium name="WormBaseParasite"/>
        </authorList>
    </citation>
    <scope>IDENTIFICATION</scope>
</reference>